<gene>
    <name evidence="1" type="ordered locus">Hac_0620</name>
</gene>
<accession>Q17Y47</accession>
<dbReference type="AlphaFoldDB" id="Q17Y47"/>
<protein>
    <submittedName>
        <fullName evidence="1">Uncharacterized protein</fullName>
    </submittedName>
</protein>
<proteinExistence type="predicted"/>
<name>Q17Y47_HELAH</name>
<dbReference type="RefSeq" id="WP_011577543.1">
    <property type="nucleotide sequence ID" value="NC_008229.1"/>
</dbReference>
<dbReference type="STRING" id="382638.Hac_0620"/>
<dbReference type="HOGENOM" id="CLU_170989_0_0_7"/>
<sequence>MFLILSCFILFGLFFMAYFCGTAEKFAKIRASNPNLKRTIAFTDEERADLGVAGLFRVYKYVIGGQYGIISTFRSNYDLETNMKRTKQIKAILKALYPKVGFITIQGS</sequence>
<dbReference type="GeneID" id="91961781"/>
<organism evidence="1 2">
    <name type="scientific">Helicobacter acinonychis (strain Sheeba)</name>
    <dbReference type="NCBI Taxonomy" id="382638"/>
    <lineage>
        <taxon>Bacteria</taxon>
        <taxon>Pseudomonadati</taxon>
        <taxon>Campylobacterota</taxon>
        <taxon>Epsilonproteobacteria</taxon>
        <taxon>Campylobacterales</taxon>
        <taxon>Helicobacteraceae</taxon>
        <taxon>Helicobacter</taxon>
    </lineage>
</organism>
<dbReference type="EMBL" id="AM260522">
    <property type="protein sequence ID" value="CAJ99429.1"/>
    <property type="molecule type" value="Genomic_DNA"/>
</dbReference>
<dbReference type="BioCyc" id="HACI382638:HAC_RS07890-MONOMER"/>
<dbReference type="KEGG" id="hac:Hac_0620"/>
<dbReference type="Proteomes" id="UP000000775">
    <property type="component" value="Chromosome"/>
</dbReference>
<keyword evidence="2" id="KW-1185">Reference proteome</keyword>
<evidence type="ECO:0000313" key="2">
    <source>
        <dbReference type="Proteomes" id="UP000000775"/>
    </source>
</evidence>
<evidence type="ECO:0000313" key="1">
    <source>
        <dbReference type="EMBL" id="CAJ99429.1"/>
    </source>
</evidence>
<reference evidence="1 2" key="1">
    <citation type="journal article" date="2006" name="PLoS Genet.">
        <title>Who ate whom? Adaptive Helicobacter genomic changes that accompanied a host jump from early humans to large felines.</title>
        <authorList>
            <person name="Eppinger M."/>
            <person name="Baar C."/>
            <person name="Linz B."/>
            <person name="Raddatz G."/>
            <person name="Lanz C."/>
            <person name="Keller H."/>
            <person name="Morelli G."/>
            <person name="Gressmann H."/>
            <person name="Achtman M."/>
            <person name="Schuster S.C."/>
        </authorList>
    </citation>
    <scope>NUCLEOTIDE SEQUENCE [LARGE SCALE GENOMIC DNA]</scope>
    <source>
        <strain evidence="1 2">Sheeba</strain>
    </source>
</reference>